<dbReference type="HOGENOM" id="CLU_060397_0_1_1"/>
<feature type="domain" description="Methyltransferase" evidence="3">
    <location>
        <begin position="45"/>
        <end position="138"/>
    </location>
</feature>
<evidence type="ECO:0000256" key="1">
    <source>
        <dbReference type="ARBA" id="ARBA00022603"/>
    </source>
</evidence>
<dbReference type="PANTHER" id="PTHR43861">
    <property type="entry name" value="TRANS-ACONITATE 2-METHYLTRANSFERASE-RELATED"/>
    <property type="match status" value="1"/>
</dbReference>
<dbReference type="GeneID" id="19177743"/>
<dbReference type="InterPro" id="IPR029063">
    <property type="entry name" value="SAM-dependent_MTases_sf"/>
</dbReference>
<dbReference type="Gene3D" id="3.40.50.150">
    <property type="entry name" value="Vaccinia Virus protein VP39"/>
    <property type="match status" value="1"/>
</dbReference>
<evidence type="ECO:0000256" key="2">
    <source>
        <dbReference type="ARBA" id="ARBA00022679"/>
    </source>
</evidence>
<dbReference type="GO" id="GO:0008168">
    <property type="term" value="F:methyltransferase activity"/>
    <property type="evidence" value="ECO:0007669"/>
    <property type="project" value="UniProtKB-KW"/>
</dbReference>
<comment type="caution">
    <text evidence="4">The sequence shown here is derived from an EMBL/GenBank/DDBJ whole genome shotgun (WGS) entry which is preliminary data.</text>
</comment>
<dbReference type="RefSeq" id="XP_007755358.1">
    <property type="nucleotide sequence ID" value="XM_007757168.1"/>
</dbReference>
<gene>
    <name evidence="4" type="ORF">A1O7_03142</name>
</gene>
<dbReference type="CDD" id="cd02440">
    <property type="entry name" value="AdoMet_MTases"/>
    <property type="match status" value="1"/>
</dbReference>
<dbReference type="PANTHER" id="PTHR43861:SF1">
    <property type="entry name" value="TRANS-ACONITATE 2-METHYLTRANSFERASE"/>
    <property type="match status" value="1"/>
</dbReference>
<evidence type="ECO:0000313" key="4">
    <source>
        <dbReference type="EMBL" id="EXJ62704.1"/>
    </source>
</evidence>
<keyword evidence="1" id="KW-0489">Methyltransferase</keyword>
<dbReference type="GO" id="GO:0032259">
    <property type="term" value="P:methylation"/>
    <property type="evidence" value="ECO:0007669"/>
    <property type="project" value="UniProtKB-KW"/>
</dbReference>
<dbReference type="OrthoDB" id="540004at2759"/>
<proteinExistence type="predicted"/>
<dbReference type="STRING" id="1182544.W9WWN0"/>
<dbReference type="Proteomes" id="UP000019473">
    <property type="component" value="Unassembled WGS sequence"/>
</dbReference>
<dbReference type="InterPro" id="IPR041698">
    <property type="entry name" value="Methyltransf_25"/>
</dbReference>
<organism evidence="4 5">
    <name type="scientific">Cladophialophora yegresii CBS 114405</name>
    <dbReference type="NCBI Taxonomy" id="1182544"/>
    <lineage>
        <taxon>Eukaryota</taxon>
        <taxon>Fungi</taxon>
        <taxon>Dikarya</taxon>
        <taxon>Ascomycota</taxon>
        <taxon>Pezizomycotina</taxon>
        <taxon>Eurotiomycetes</taxon>
        <taxon>Chaetothyriomycetidae</taxon>
        <taxon>Chaetothyriales</taxon>
        <taxon>Herpotrichiellaceae</taxon>
        <taxon>Cladophialophora</taxon>
    </lineage>
</organism>
<protein>
    <recommendedName>
        <fullName evidence="3">Methyltransferase domain-containing protein</fullName>
    </recommendedName>
</protein>
<keyword evidence="5" id="KW-1185">Reference proteome</keyword>
<evidence type="ECO:0000313" key="5">
    <source>
        <dbReference type="Proteomes" id="UP000019473"/>
    </source>
</evidence>
<accession>W9WWN0</accession>
<dbReference type="SUPFAM" id="SSF53335">
    <property type="entry name" value="S-adenosyl-L-methionine-dependent methyltransferases"/>
    <property type="match status" value="1"/>
</dbReference>
<evidence type="ECO:0000259" key="3">
    <source>
        <dbReference type="Pfam" id="PF13649"/>
    </source>
</evidence>
<keyword evidence="2" id="KW-0808">Transferase</keyword>
<dbReference type="AlphaFoldDB" id="W9WWN0"/>
<sequence>MQRLNAESLFDSVGPAYEHAFAECTPQRASLEWLLAHLPARECSVLDIGCGTGRPVCSTLASAGHTVTGIDVSGVMVEAATRNVPAASFVKIDVRDFEPPCAATYDAITVYFSLIASVSRENIRSYIRRIFDWLAEGGLFVFATVPISGEGLEIAWMGRPIVASGLCEDEVLERMKEVGFEVIKVERSTYMPRAVEAGICNDEDVWEEEHLFVYARKGRTISKNS</sequence>
<name>W9WWN0_9EURO</name>
<dbReference type="VEuPathDB" id="FungiDB:A1O7_03142"/>
<reference evidence="4 5" key="1">
    <citation type="submission" date="2013-03" db="EMBL/GenBank/DDBJ databases">
        <title>The Genome Sequence of Cladophialophora yegresii CBS 114405.</title>
        <authorList>
            <consortium name="The Broad Institute Genomics Platform"/>
            <person name="Cuomo C."/>
            <person name="de Hoog S."/>
            <person name="Gorbushina A."/>
            <person name="Walker B."/>
            <person name="Young S.K."/>
            <person name="Zeng Q."/>
            <person name="Gargeya S."/>
            <person name="Fitzgerald M."/>
            <person name="Haas B."/>
            <person name="Abouelleil A."/>
            <person name="Allen A.W."/>
            <person name="Alvarado L."/>
            <person name="Arachchi H.M."/>
            <person name="Berlin A.M."/>
            <person name="Chapman S.B."/>
            <person name="Gainer-Dewar J."/>
            <person name="Goldberg J."/>
            <person name="Griggs A."/>
            <person name="Gujja S."/>
            <person name="Hansen M."/>
            <person name="Howarth C."/>
            <person name="Imamovic A."/>
            <person name="Ireland A."/>
            <person name="Larimer J."/>
            <person name="McCowan C."/>
            <person name="Murphy C."/>
            <person name="Pearson M."/>
            <person name="Poon T.W."/>
            <person name="Priest M."/>
            <person name="Roberts A."/>
            <person name="Saif S."/>
            <person name="Shea T."/>
            <person name="Sisk P."/>
            <person name="Sykes S."/>
            <person name="Wortman J."/>
            <person name="Nusbaum C."/>
            <person name="Birren B."/>
        </authorList>
    </citation>
    <scope>NUCLEOTIDE SEQUENCE [LARGE SCALE GENOMIC DNA]</scope>
    <source>
        <strain evidence="4 5">CBS 114405</strain>
    </source>
</reference>
<dbReference type="eggNOG" id="ENOG502SPNS">
    <property type="taxonomic scope" value="Eukaryota"/>
</dbReference>
<dbReference type="Pfam" id="PF13649">
    <property type="entry name" value="Methyltransf_25"/>
    <property type="match status" value="1"/>
</dbReference>
<dbReference type="EMBL" id="AMGW01000002">
    <property type="protein sequence ID" value="EXJ62704.1"/>
    <property type="molecule type" value="Genomic_DNA"/>
</dbReference>